<proteinExistence type="predicted"/>
<feature type="region of interest" description="Disordered" evidence="1">
    <location>
        <begin position="82"/>
        <end position="146"/>
    </location>
</feature>
<dbReference type="HOGENOM" id="CLU_131051_0_0_1"/>
<evidence type="ECO:0000313" key="4">
    <source>
        <dbReference type="Proteomes" id="UP000007796"/>
    </source>
</evidence>
<dbReference type="Pfam" id="PF12273">
    <property type="entry name" value="RCR"/>
    <property type="match status" value="1"/>
</dbReference>
<evidence type="ECO:0000313" key="3">
    <source>
        <dbReference type="EMBL" id="EFX05313.1"/>
    </source>
</evidence>
<dbReference type="OrthoDB" id="5238686at2759"/>
<dbReference type="PANTHER" id="PTHR28187:SF1">
    <property type="entry name" value="PROTEIN RCR1-RELATED"/>
    <property type="match status" value="1"/>
</dbReference>
<keyword evidence="2" id="KW-0812">Transmembrane</keyword>
<sequence length="146" mass="16649">MAPMAQNNVKSLLSRRYYCYDDGTCYNYSGWHWWGRWVFLGLIILFFLALFLLLCVRNRRRRTQGNAPMYGTGWMGNWGHPQYPPPQYSQQPPVGAQYTGGTYNSNQGYYANSDVPLQQPSHSYAPTRGDAGDDYAPPSGPPPRKN</sequence>
<organism evidence="4">
    <name type="scientific">Grosmannia clavigera (strain kw1407 / UAMH 11150)</name>
    <name type="common">Blue stain fungus</name>
    <name type="synonym">Graphiocladiella clavigera</name>
    <dbReference type="NCBI Taxonomy" id="655863"/>
    <lineage>
        <taxon>Eukaryota</taxon>
        <taxon>Fungi</taxon>
        <taxon>Dikarya</taxon>
        <taxon>Ascomycota</taxon>
        <taxon>Pezizomycotina</taxon>
        <taxon>Sordariomycetes</taxon>
        <taxon>Sordariomycetidae</taxon>
        <taxon>Ophiostomatales</taxon>
        <taxon>Ophiostomataceae</taxon>
        <taxon>Leptographium</taxon>
    </lineage>
</organism>
<dbReference type="Proteomes" id="UP000007796">
    <property type="component" value="Unassembled WGS sequence"/>
</dbReference>
<name>F0X9G1_GROCL</name>
<protein>
    <recommendedName>
        <fullName evidence="5">Chitin synthesis regulation, Congo red resistance, RCR protein</fullName>
    </recommendedName>
</protein>
<feature type="transmembrane region" description="Helical" evidence="2">
    <location>
        <begin position="37"/>
        <end position="56"/>
    </location>
</feature>
<dbReference type="eggNOG" id="ENOG502S8F1">
    <property type="taxonomic scope" value="Eukaryota"/>
</dbReference>
<reference evidence="3 4" key="1">
    <citation type="journal article" date="2011" name="Proc. Natl. Acad. Sci. U.S.A.">
        <title>Genome and transcriptome analyses of the mountain pine beetle-fungal symbiont Grosmannia clavigera, a lodgepole pine pathogen.</title>
        <authorList>
            <person name="DiGuistini S."/>
            <person name="Wang Y."/>
            <person name="Liao N.Y."/>
            <person name="Taylor G."/>
            <person name="Tanguay P."/>
            <person name="Feau N."/>
            <person name="Henrissat B."/>
            <person name="Chan S.K."/>
            <person name="Hesse-Orce U."/>
            <person name="Alamouti S.M."/>
            <person name="Tsui C.K.M."/>
            <person name="Docking R.T."/>
            <person name="Levasseur A."/>
            <person name="Haridas S."/>
            <person name="Robertson G."/>
            <person name="Birol I."/>
            <person name="Holt R.A."/>
            <person name="Marra M.A."/>
            <person name="Hamelin R.C."/>
            <person name="Hirst M."/>
            <person name="Jones S.J.M."/>
            <person name="Bohlmann J."/>
            <person name="Breuil C."/>
        </authorList>
    </citation>
    <scope>NUCLEOTIDE SEQUENCE [LARGE SCALE GENOMIC DNA]</scope>
    <source>
        <strain evidence="4">kw1407 / UAMH 11150</strain>
    </source>
</reference>
<dbReference type="InParanoid" id="F0X9G1"/>
<dbReference type="GO" id="GO:0016192">
    <property type="term" value="P:vesicle-mediated transport"/>
    <property type="evidence" value="ECO:0007669"/>
    <property type="project" value="TreeGrafter"/>
</dbReference>
<keyword evidence="4" id="KW-1185">Reference proteome</keyword>
<dbReference type="GeneID" id="25976476"/>
<dbReference type="InterPro" id="IPR020999">
    <property type="entry name" value="Chitin_synth_reg_RCR"/>
</dbReference>
<feature type="compositionally biased region" description="Polar residues" evidence="1">
    <location>
        <begin position="99"/>
        <end position="124"/>
    </location>
</feature>
<accession>F0X9G1</accession>
<evidence type="ECO:0000256" key="1">
    <source>
        <dbReference type="SAM" id="MobiDB-lite"/>
    </source>
</evidence>
<dbReference type="EMBL" id="GL629735">
    <property type="protein sequence ID" value="EFX05313.1"/>
    <property type="molecule type" value="Genomic_DNA"/>
</dbReference>
<dbReference type="AlphaFoldDB" id="F0X9G1"/>
<dbReference type="RefSeq" id="XP_014174795.1">
    <property type="nucleotide sequence ID" value="XM_014319320.1"/>
</dbReference>
<gene>
    <name evidence="3" type="ORF">CMQ_3382</name>
</gene>
<dbReference type="PANTHER" id="PTHR28187">
    <property type="entry name" value="PROTEIN RCR1-RELATED"/>
    <property type="match status" value="1"/>
</dbReference>
<dbReference type="FunCoup" id="F0X9G1">
    <property type="interactions" value="17"/>
</dbReference>
<evidence type="ECO:0008006" key="5">
    <source>
        <dbReference type="Google" id="ProtNLM"/>
    </source>
</evidence>
<keyword evidence="2" id="KW-1133">Transmembrane helix</keyword>
<keyword evidence="2" id="KW-0472">Membrane</keyword>
<evidence type="ECO:0000256" key="2">
    <source>
        <dbReference type="SAM" id="Phobius"/>
    </source>
</evidence>